<evidence type="ECO:0000313" key="2">
    <source>
        <dbReference type="Proteomes" id="UP000003656"/>
    </source>
</evidence>
<evidence type="ECO:0000313" key="1">
    <source>
        <dbReference type="EMBL" id="EFA23392.1"/>
    </source>
</evidence>
<organism evidence="1 2">
    <name type="scientific">Bifidobacterium gallicum DSM 20093 = LMG 11596</name>
    <dbReference type="NCBI Taxonomy" id="561180"/>
    <lineage>
        <taxon>Bacteria</taxon>
        <taxon>Bacillati</taxon>
        <taxon>Actinomycetota</taxon>
        <taxon>Actinomycetes</taxon>
        <taxon>Bifidobacteriales</taxon>
        <taxon>Bifidobacteriaceae</taxon>
        <taxon>Bifidobacterium</taxon>
    </lineage>
</organism>
<name>D1NUI8_9BIFI</name>
<dbReference type="Proteomes" id="UP000003656">
    <property type="component" value="Unassembled WGS sequence"/>
</dbReference>
<sequence length="51" mass="5441">MVLCARCRAAASRRSIVRGAMHCAAHTANTRGKRVCQPAAARPHGAQQWGV</sequence>
<protein>
    <submittedName>
        <fullName evidence="1">Uncharacterized protein</fullName>
    </submittedName>
</protein>
<dbReference type="STRING" id="561180.BIFGAL_03513"/>
<accession>D1NUI8</accession>
<reference evidence="1 2" key="1">
    <citation type="submission" date="2009-11" db="EMBL/GenBank/DDBJ databases">
        <authorList>
            <person name="Weinstock G."/>
            <person name="Sodergren E."/>
            <person name="Clifton S."/>
            <person name="Fulton L."/>
            <person name="Fulton B."/>
            <person name="Courtney L."/>
            <person name="Fronick C."/>
            <person name="Harrison M."/>
            <person name="Strong C."/>
            <person name="Farmer C."/>
            <person name="Delahaunty K."/>
            <person name="Markovic C."/>
            <person name="Hall O."/>
            <person name="Minx P."/>
            <person name="Tomlinson C."/>
            <person name="Mitreva M."/>
            <person name="Nelson J."/>
            <person name="Hou S."/>
            <person name="Wollam A."/>
            <person name="Pepin K.H."/>
            <person name="Johnson M."/>
            <person name="Bhonagiri V."/>
            <person name="Nash W.E."/>
            <person name="Warren W."/>
            <person name="Chinwalla A."/>
            <person name="Mardis E.R."/>
            <person name="Wilson R.K."/>
        </authorList>
    </citation>
    <scope>NUCLEOTIDE SEQUENCE [LARGE SCALE GENOMIC DNA]</scope>
    <source>
        <strain evidence="1 2">DSM 20093</strain>
    </source>
</reference>
<dbReference type="EMBL" id="ABXB03000002">
    <property type="protein sequence ID" value="EFA23392.1"/>
    <property type="molecule type" value="Genomic_DNA"/>
</dbReference>
<proteinExistence type="predicted"/>
<comment type="caution">
    <text evidence="1">The sequence shown here is derived from an EMBL/GenBank/DDBJ whole genome shotgun (WGS) entry which is preliminary data.</text>
</comment>
<gene>
    <name evidence="1" type="ORF">BIFGAL_03513</name>
</gene>
<dbReference type="AlphaFoldDB" id="D1NUI8"/>